<reference evidence="6" key="1">
    <citation type="submission" date="2009-10" db="EMBL/GenBank/DDBJ databases">
        <authorList>
            <person name="Weinstock G."/>
            <person name="Sodergren E."/>
            <person name="Clifton S."/>
            <person name="Fulton L."/>
            <person name="Fulton B."/>
            <person name="Courtney L."/>
            <person name="Fronick C."/>
            <person name="Harrison M."/>
            <person name="Strong C."/>
            <person name="Farmer C."/>
            <person name="Delahaunty K."/>
            <person name="Markovic C."/>
            <person name="Hall O."/>
            <person name="Minx P."/>
            <person name="Tomlinson C."/>
            <person name="Mitreva M."/>
            <person name="Nelson J."/>
            <person name="Hou S."/>
            <person name="Wollam A."/>
            <person name="Pepin K.H."/>
            <person name="Johnson M."/>
            <person name="Bhonagiri V."/>
            <person name="Nash W.E."/>
            <person name="Warren W."/>
            <person name="Chinwalla A."/>
            <person name="Mardis E.R."/>
            <person name="Wilson R.K."/>
        </authorList>
    </citation>
    <scope>NUCLEOTIDE SEQUENCE [LARGE SCALE GENOMIC DNA]</scope>
    <source>
        <strain evidence="6">ATCC 700122</strain>
    </source>
</reference>
<keyword evidence="7" id="KW-1185">Reference proteome</keyword>
<dbReference type="CDD" id="cd00610">
    <property type="entry name" value="OAT_like"/>
    <property type="match status" value="1"/>
</dbReference>
<dbReference type="Pfam" id="PF00202">
    <property type="entry name" value="Aminotran_3"/>
    <property type="match status" value="1"/>
</dbReference>
<dbReference type="GO" id="GO:0042802">
    <property type="term" value="F:identical protein binding"/>
    <property type="evidence" value="ECO:0007669"/>
    <property type="project" value="TreeGrafter"/>
</dbReference>
<organism evidence="6 7">
    <name type="scientific">Slackia exigua (strain ATCC 700122 / DSM 15923 / CIP 105133 / JCM 11022 / KCTC 5966 / S-7)</name>
    <dbReference type="NCBI Taxonomy" id="649764"/>
    <lineage>
        <taxon>Bacteria</taxon>
        <taxon>Bacillati</taxon>
        <taxon>Actinomycetota</taxon>
        <taxon>Coriobacteriia</taxon>
        <taxon>Eggerthellales</taxon>
        <taxon>Eggerthellaceae</taxon>
        <taxon>Slackia</taxon>
    </lineage>
</organism>
<dbReference type="InterPro" id="IPR015424">
    <property type="entry name" value="PyrdxlP-dep_Trfase"/>
</dbReference>
<dbReference type="GO" id="GO:0030170">
    <property type="term" value="F:pyridoxal phosphate binding"/>
    <property type="evidence" value="ECO:0007669"/>
    <property type="project" value="InterPro"/>
</dbReference>
<comment type="cofactor">
    <cofactor evidence="1">
        <name>pyridoxal 5'-phosphate</name>
        <dbReference type="ChEBI" id="CHEBI:597326"/>
    </cofactor>
</comment>
<comment type="caution">
    <text evidence="6">The sequence shown here is derived from an EMBL/GenBank/DDBJ whole genome shotgun (WGS) entry which is preliminary data.</text>
</comment>
<dbReference type="AlphaFoldDB" id="D0WJF2"/>
<dbReference type="PIRSF" id="PIRSF000521">
    <property type="entry name" value="Transaminase_4ab_Lys_Orn"/>
    <property type="match status" value="1"/>
</dbReference>
<dbReference type="Proteomes" id="UP000006001">
    <property type="component" value="Unassembled WGS sequence"/>
</dbReference>
<evidence type="ECO:0000313" key="6">
    <source>
        <dbReference type="EMBL" id="EEZ60500.1"/>
    </source>
</evidence>
<keyword evidence="3" id="KW-0808">Transferase</keyword>
<evidence type="ECO:0000256" key="2">
    <source>
        <dbReference type="ARBA" id="ARBA00022576"/>
    </source>
</evidence>
<dbReference type="PROSITE" id="PS00600">
    <property type="entry name" value="AA_TRANSFER_CLASS_3"/>
    <property type="match status" value="1"/>
</dbReference>
<evidence type="ECO:0000256" key="4">
    <source>
        <dbReference type="ARBA" id="ARBA00022898"/>
    </source>
</evidence>
<dbReference type="OrthoDB" id="9801052at2"/>
<evidence type="ECO:0000256" key="5">
    <source>
        <dbReference type="RuleBase" id="RU003560"/>
    </source>
</evidence>
<dbReference type="STRING" id="649764.HMPREF0762_01979"/>
<dbReference type="Gene3D" id="3.40.640.10">
    <property type="entry name" value="Type I PLP-dependent aspartate aminotransferase-like (Major domain)"/>
    <property type="match status" value="1"/>
</dbReference>
<protein>
    <submittedName>
        <fullName evidence="6">Aminotransferase, acetylornithine/succinylornithine family</fullName>
    </submittedName>
</protein>
<dbReference type="PANTHER" id="PTHR11986:SF79">
    <property type="entry name" value="ACETYLORNITHINE AMINOTRANSFERASE, MITOCHONDRIAL"/>
    <property type="match status" value="1"/>
</dbReference>
<dbReference type="GeneID" id="85007992"/>
<dbReference type="HOGENOM" id="CLU_016922_10_1_11"/>
<comment type="similarity">
    <text evidence="5">Belongs to the class-III pyridoxal-phosphate-dependent aminotransferase family.</text>
</comment>
<dbReference type="EMBL" id="ACUX02000019">
    <property type="protein sequence ID" value="EEZ60500.1"/>
    <property type="molecule type" value="Genomic_DNA"/>
</dbReference>
<keyword evidence="4 5" id="KW-0663">Pyridoxal phosphate</keyword>
<dbReference type="eggNOG" id="COG4992">
    <property type="taxonomic scope" value="Bacteria"/>
</dbReference>
<gene>
    <name evidence="6" type="primary">argD</name>
    <name evidence="6" type="ORF">HMPREF0762_01979</name>
</gene>
<sequence>MSLSEQQSLESVYLMPTFARKPVEFVGGSGMTLTDDEGKTYLDFVGGIGVISIGHCNPVLADAIADQARTLMHVSNYYYIEGRGQLARTLSDMANAGCKSIGDASMNDAPEFSMTESRASSESASAGNWRVFFSNSGAESNECAIKLARLHAKRVGLGPLVVTLGNGFHGRTLATLAATAQPAKQEAFQPLPVGFIDTPLNDVGALRKLFAAHEGDICAVILEPIQGESGVHPCTAAFMQEVRALTKTSSALMICDEVQCGIYRTGLPFAFQNFGVIPDVITMAKGIGGGMPMGAVAARGDLGLTFAPGDHGTTFGGSCLAVAAANATLDYIRTQNVGENAEKVGAYLRERLETLPHVNEVRGMGLMNAVEFDGAIDAPKLALAALKGEPGLVLNCTDSHTLRFLPPLTCTRENVDALIDGLARLLENRA</sequence>
<evidence type="ECO:0000256" key="3">
    <source>
        <dbReference type="ARBA" id="ARBA00022679"/>
    </source>
</evidence>
<name>D0WJF2_SLAES</name>
<dbReference type="PANTHER" id="PTHR11986">
    <property type="entry name" value="AMINOTRANSFERASE CLASS III"/>
    <property type="match status" value="1"/>
</dbReference>
<dbReference type="InterPro" id="IPR049704">
    <property type="entry name" value="Aminotrans_3_PPA_site"/>
</dbReference>
<dbReference type="Gene3D" id="3.90.1150.10">
    <property type="entry name" value="Aspartate Aminotransferase, domain 1"/>
    <property type="match status" value="1"/>
</dbReference>
<dbReference type="InterPro" id="IPR050103">
    <property type="entry name" value="Class-III_PLP-dep_AT"/>
</dbReference>
<dbReference type="SUPFAM" id="SSF53383">
    <property type="entry name" value="PLP-dependent transferases"/>
    <property type="match status" value="1"/>
</dbReference>
<dbReference type="InterPro" id="IPR015421">
    <property type="entry name" value="PyrdxlP-dep_Trfase_major"/>
</dbReference>
<dbReference type="GO" id="GO:0008483">
    <property type="term" value="F:transaminase activity"/>
    <property type="evidence" value="ECO:0007669"/>
    <property type="project" value="UniProtKB-KW"/>
</dbReference>
<accession>D0WJF2</accession>
<keyword evidence="2 6" id="KW-0032">Aminotransferase</keyword>
<proteinExistence type="inferred from homology"/>
<dbReference type="InterPro" id="IPR015422">
    <property type="entry name" value="PyrdxlP-dep_Trfase_small"/>
</dbReference>
<dbReference type="InterPro" id="IPR005814">
    <property type="entry name" value="Aminotrans_3"/>
</dbReference>
<evidence type="ECO:0000313" key="7">
    <source>
        <dbReference type="Proteomes" id="UP000006001"/>
    </source>
</evidence>
<dbReference type="RefSeq" id="WP_006363266.1">
    <property type="nucleotide sequence ID" value="NZ_GG700631.1"/>
</dbReference>
<evidence type="ECO:0000256" key="1">
    <source>
        <dbReference type="ARBA" id="ARBA00001933"/>
    </source>
</evidence>